<reference evidence="2" key="1">
    <citation type="submission" date="2019-08" db="EMBL/GenBank/DDBJ databases">
        <authorList>
            <person name="Kucharzyk K."/>
            <person name="Murdoch R.W."/>
            <person name="Higgins S."/>
            <person name="Loffler F."/>
        </authorList>
    </citation>
    <scope>NUCLEOTIDE SEQUENCE</scope>
</reference>
<dbReference type="EMBL" id="VSSQ01000046">
    <property type="protein sequence ID" value="MPL69244.1"/>
    <property type="molecule type" value="Genomic_DNA"/>
</dbReference>
<sequence length="580" mass="64949">MRALVALFVLLNFGYFYFRLPVLAFGFTDWSVPVIALGLIFLFVPLLKLLSKFQLILDNTVWGELLKRIFPQLFTKEQQRQNVINISRYQKYGWLTGKHRALAISAGILLVVGVANTTLVPVLTSLPLFYNQSYRTLLGEVKESSFSSDVEPINLSQIRIVDEETAIKLAEKQIGEVPALGSEVQLGTMELQKVSNKLYYVGPLEHRGIFQWLSNYSRGSKGFVMVSATNPQDVRLVQTLEGRDIYLKYQTKGFVMDYLPRYLYFHGIVNVGMADFSFEVDDALNPYWVVTLYKNKVGYAGGDAVGVATVNAETGQINRYSLDNIPQWIDRVHPEAFVFNQILDWGQYINGFWNTLFAKTGTLKPADDQVHLIYGNDDSVYWYTGITSFGRDESTVGFIMVNSRTKEAKWYKVAGANETSARKSAEGQVQEKGYRAGYPVLYNINGVPTYIAPLKDKEGLLKSVAFVSVENYNLVGVGPDIESALRSYRQSLASRGNLFIPGNESKQLKVNGRISRISSAVKGGESYIYFMLEGDPRIFVGTINTSPKLPLAQVGDTITVGINDTPDITVNVSEFKGESY</sequence>
<feature type="transmembrane region" description="Helical" evidence="1">
    <location>
        <begin position="30"/>
        <end position="50"/>
    </location>
</feature>
<gene>
    <name evidence="2" type="ORF">SDC9_14980</name>
</gene>
<evidence type="ECO:0000313" key="2">
    <source>
        <dbReference type="EMBL" id="MPL69244.1"/>
    </source>
</evidence>
<proteinExistence type="predicted"/>
<feature type="transmembrane region" description="Helical" evidence="1">
    <location>
        <begin position="101"/>
        <end position="123"/>
    </location>
</feature>
<protein>
    <submittedName>
        <fullName evidence="2">Uncharacterized protein</fullName>
    </submittedName>
</protein>
<keyword evidence="1" id="KW-1133">Transmembrane helix</keyword>
<keyword evidence="1" id="KW-0812">Transmembrane</keyword>
<dbReference type="AlphaFoldDB" id="A0A644TQM0"/>
<comment type="caution">
    <text evidence="2">The sequence shown here is derived from an EMBL/GenBank/DDBJ whole genome shotgun (WGS) entry which is preliminary data.</text>
</comment>
<evidence type="ECO:0000256" key="1">
    <source>
        <dbReference type="SAM" id="Phobius"/>
    </source>
</evidence>
<accession>A0A644TQM0</accession>
<name>A0A644TQM0_9ZZZZ</name>
<organism evidence="2">
    <name type="scientific">bioreactor metagenome</name>
    <dbReference type="NCBI Taxonomy" id="1076179"/>
    <lineage>
        <taxon>unclassified sequences</taxon>
        <taxon>metagenomes</taxon>
        <taxon>ecological metagenomes</taxon>
    </lineage>
</organism>
<keyword evidence="1" id="KW-0472">Membrane</keyword>